<dbReference type="Pfam" id="PF05860">
    <property type="entry name" value="TPS"/>
    <property type="match status" value="1"/>
</dbReference>
<comment type="subcellular location">
    <subcellularLocation>
        <location evidence="1">Secreted</location>
    </subcellularLocation>
</comment>
<keyword evidence="3 6" id="KW-0732">Signal</keyword>
<keyword evidence="4" id="KW-0175">Coiled coil</keyword>
<dbReference type="InterPro" id="IPR011050">
    <property type="entry name" value="Pectin_lyase_fold/virulence"/>
</dbReference>
<feature type="chain" id="PRO_5046577064" evidence="6">
    <location>
        <begin position="43"/>
        <end position="4207"/>
    </location>
</feature>
<dbReference type="Gene3D" id="2.160.20.10">
    <property type="entry name" value="Single-stranded right-handed beta-helix, Pectin lyase-like"/>
    <property type="match status" value="2"/>
</dbReference>
<name>A0ABN5GAH2_PSEO1</name>
<evidence type="ECO:0000256" key="4">
    <source>
        <dbReference type="SAM" id="Coils"/>
    </source>
</evidence>
<feature type="region of interest" description="Disordered" evidence="5">
    <location>
        <begin position="4159"/>
        <end position="4207"/>
    </location>
</feature>
<evidence type="ECO:0000256" key="3">
    <source>
        <dbReference type="ARBA" id="ARBA00022729"/>
    </source>
</evidence>
<dbReference type="NCBIfam" id="TIGR01901">
    <property type="entry name" value="adhes_NPXG"/>
    <property type="match status" value="1"/>
</dbReference>
<dbReference type="InterPro" id="IPR008638">
    <property type="entry name" value="FhaB/CdiA-like_TPS"/>
</dbReference>
<evidence type="ECO:0000256" key="2">
    <source>
        <dbReference type="ARBA" id="ARBA00022525"/>
    </source>
</evidence>
<dbReference type="PANTHER" id="PTHR12338:SF8">
    <property type="entry name" value="HEME_HEMOPEXIN-BINDING PROTEIN"/>
    <property type="match status" value="1"/>
</dbReference>
<dbReference type="SUPFAM" id="SSF51126">
    <property type="entry name" value="Pectin lyase-like"/>
    <property type="match status" value="1"/>
</dbReference>
<protein>
    <submittedName>
        <fullName evidence="8">Filamentous hemagglutinin N-terminal domain-containing protein</fullName>
    </submittedName>
</protein>
<feature type="compositionally biased region" description="Basic and acidic residues" evidence="5">
    <location>
        <begin position="4191"/>
        <end position="4207"/>
    </location>
</feature>
<dbReference type="InterPro" id="IPR050909">
    <property type="entry name" value="Bact_Autotransporter_VF"/>
</dbReference>
<feature type="coiled-coil region" evidence="4">
    <location>
        <begin position="76"/>
        <end position="103"/>
    </location>
</feature>
<feature type="signal peptide" evidence="6">
    <location>
        <begin position="1"/>
        <end position="42"/>
    </location>
</feature>
<sequence length="4207" mass="432784">MLRCKPQTKLNAPRRDGELSMLRLKPLAQAIALLLMAGNAHAATAFSSAWFAAKGASQAGGAGRPTTAQPGMPPPLAQQQRANAQLQRSLTNLNNTVAAIAAQQAAQAAGRQAALGQVQTVPDGLGEGGLKVDNSLTQGWLNAKGPQQTQAGGKTTVKIEQTADKAILNWETFNVGRNTTVDFQQQSDWAVLNRVNDPQARPSQIQGQIKGNGTVMLVNRNGIVFSGSSQVNVRNLAAVAANISDEQFSKRGLYVDATGSQPTFTDAAGKVEVQQGALIETHRAATSTAGGGYALLLGSEVENAGSIITAKGQTTLAAGDSFYIRRGQGTSGNLRSTTRGNEVATSLKSGSSAGTVINSGLIQASTGDITLTGHNVQQNGVAVASSSVDTRGTVHLLNAFSDSTGSVTLGQGSATAVLLDAAGGSALDSQRNAGPAGLDGTPNNLITGQFNNLSSVVDRTDQSRVEIVSGGSVDFQNGSITLATGGQVAVSAAGRSLVRDGAVIDVSGAIGVKVAMESNSIKVNVQGNEQRDAPVNREGGKLTNNDVWVDVRDLIYVPAGTNGYATDRWYTAGGLLEVGGYLGTRGHSAGEWAAQGGTLTFTGNDVVTQQAAQLNLSGGTLDVQSGYLRQSWLKGPNGRLYDLSKAPGDILYTGVYKGYEDHSQRWGQTDYYYNPLIAPRQRFEAGYTVGRDAGKLVVSTRNAVLEGQIVGEVYQGERQTQAPNLNLDGYQQSQNAVARRAQLWVGSYTPIYDKASGVINSALNPTLDQIAVGKVADKIAAGLDLTSVVDTDRQGKLVLDNDLLNGFQLGAVKVAALEGIKVDGGLKVADGGDITFYAPQVEVNADLTARSGRIVLGNVLKQVRTDNFKIEDVVLSPATGQRAVVRLGEGVTLNTAGRWSNLLLDGNDRQGLPFINGGAVAVRSDNIDVRQGSLIDVSSGAAVMADGKTRGAKGGDLTLTAAINTSSGSGNLSLDGELRGTGVSGGGTLKLAANKVLIGNSGSSLEPGTLQLGGDFFDKGFSAYDITGNEGLTVADGTRVDVTMPVYRFGEQALSTGSGAEAADALQRWTPQLYQEDAIKGVLTQRRGASLSLTAGTENASAADMASTVLNLGKGSVISVDPGQGIDVRSIGQLTANGTLNAWGGRVSFTGLGVTGTVGETVNAQGHGRSIWLGEQALIDVSSRAVTARDMRGQSYGLVRDGGQIVIGGQIDAAKGSAAASELFVVVRDGARLQADGSQATLDIPGQGRKSVASNGGSISLASANGLYLDGEFSARSGGTGAAGGSLSVALETPYYRNDAVSGRVLQVRELVLGQNAQASLLGDTAETSADSLVYGHGRLGADQVQSGGFDSLALLSNGLLSADGDVSLSLGQSLSLYARSFGPSANAPANTRVQLNASHVLLSGPAAARPNMDGYTRPAVEGGGVSPLANKAVFSVNADLLDVQGSVIFSGKGTLRQADGSTVALERAGFDRVQLSSRGDLRFLAGFSGDYLPEGFTTQLLSPSDMVLQAAQLYPATGVGARILAGWSIAAGGIPQYDSLRSLVIGRTGQTTPQVPYSAFGRLQLGSARIEQGGVVRAPLGLIELGTDGGPGEAITDRINLLPGSLTSVSGLGLVMPYGGTVDGQSYQYAGKKVVLLGQGAVPSNNGDLNIGVILSGKSVAAQESSVLDLSGGGELLGAGFISGRGGSTDARFNPLVQIGANGGFTLPGLSSNPVYAIVPGNQSQYAPVAPEGGAVDPRVGQQITIGAGVPGLAAGTYTLMPSTYALLPGAFRVEVNGLAGQGSTSSAQQMRNGSWTTVGELSVANTGQRNSLSSQVILTSGDVLRRYSQYNETSYAQFAVADAARLGVPRALLPVDAKTLKLNLAKGTADQAFSFKGIGKFAPQTGGYGGTVAVVASNGTALEVVAEGRGATAGFEGVTLNAESLNALNASRQVIGGQFSVLYGQGGNYITPQRVSRSVALREGATLSAPEVFLLADGGELLVEQGAAINTIGRGKAAYDARDGFIYNLNVTFQNYSLLAASNGLLNVLAPVSGTSGTVNIGGCSLTPCSGVTRIHSEGSIVAASGSSLQLDDQVRYGTRHLTLALSNINVGTAQALSNAATRHVLPAGLTLSQTVLDRLLRGDTEYGAPALETLELSASQALNFYGTVSLDTYDPTTGKSRLNNLMLSTPAIYGAGSVNDVATIRTANLIWNGAVGAPGSVIAGGAGTGTGRLDIQAQRIEFGYGAFTQPSSITTLDRLALGFANVNLSASERLTANHKGSLAVYQSQGGYDAKTGYAYGGGNLNILTPLLTGEAGSVNRITAGGAINVTGTTAKPGAVSGLGGELSLKGASLNLASAVMLPSGKLTLSATDDLTLADEALIDVAGRTVTFNDVTRYSAGGEVILQSRNGNIRQADGSSIDLSARNNQAGRLSAVALDEGAGIVDLQGRILGSSTGEYDAGSTAMPYLAGGVEIQAQHLGGSGNLSEQFAALNQRLNDGQVFGSRGFQLKQGDLVIGNELKASTISVSVDNGNLLVNGKVDASGERVGSIRLAAGRSLTLGSNAVLDAHGNRLRVDSYGKIIDSPNRAMVDLTSRGGVLTVADGARIDLRHGTAAPAGQHDGRARGTLELNARRAGPDATHGDIAIDASGNLDIQGARSIAVNGMWQYSDADYGSDPAASGRPYQVIDQAYLDGKHLDSIAFINAALANSDLMQRKLAGLNNARYADAFHLRPGVEIVSATADGDLVVQGDLDLSRYRYASVNPHTQKTDIYGSGEAGALTLRAGGDLSIYGSINDGFAPPPPTQDDKGWVLLPGIDFTGGDIVVPGAGVTLADGTAFPAGTTLNYDLPIKDVTLAAGTRLPVAAILDQPLELPAGTVLAAAVHDASGNLLFAAGTLLSRAQTLEVGTQLGAGSVLNDATALRGFTWPKGIALPNVANAGNAQTNILKLEGSLVLNRGSLIPSGTDVKLPDGVESVQFRPEVAGSDGRMWAIAPMLAEGSQSWSLRLVAGADTTAADSRIVRPEPVHGDLRLADSHYGMFGVLVPGKGSLIWTEAGVEDMLTNGITVELGQPVDETIFRDIFGYESAEAFCADFGGNCTLQSSYKWTKSAEEQLANSGFEVKAGELISQAAAQFFKFDSVKSLCDAVPEICTPADGEYKPVAGSVRPSVIRTGTGDLELLSGGSLRMDSLFGIYTAGTSSASTFPGDPYNQPKALGANDKVLNDEDGSNEKLVDGGTESLYRAWYPDAGGNLLLKVGGDLSGNLTAPAATPVGRPNPTDDGQDSANVGNWLWRQGNGESASSQPTAWWINFGSYTASTVSGGADQMAAFTGFGTLGGGDLDVQVKGDAGVLNQLAGSNFSSYINSRSQGLLLAVGSTGRVGADGSLQLTGGGDLNLRVGGALNPDSVFAYGHLNGAVINLRGHAQIDSGAIGRIDLQYGNAVAVQSPGETRAYDSFKSTRGFATGGLTLMPGDATFDLTTSGDLVVTDVADPGRASMMSASPFKDGNTNGSGVSWFTLWTANTAVDLWSSGGNLTPFTSSTATDLAVVYPSILRAVAASGSLYYGKSSELYDTGYNGNNRPALLLAPGINSELQFMAGDSIYGGDMSVSRSGASSAALATPFRPAFAGIVDGFIIKASNLSADGNPARPSANILPLFAFDTSSASSEWALNVDSARFYALEGDLLAVATGRSMTSVSIGRWPGRIAYEGAGPVRMMAGRDIVSSGIPLGGSLNDNFDAGNYTSNGNLFIHNNPTDISIVSAGRDILYSTFNVAGPGLLEITAGRNILMDDKVSITSLGAVVPGDSRPGASLVLQAGAGLNGADYERFVKAYLDPANQALAGVPLANQDGKVAKTYEAELVDWLEKRFGFSGDTEQARNFFTALPAEQQRVFARDVYFAELKAGGREYNEAGGVRQGSYLRGREAIDLLFPTKDVAGNAITYKGDITMFGGAGVHTDFGGSIQMLTPGGGQTFGIEGNAPPSTAGVITQGEGDIQLYAQNSILLGQSRIMTTFGGSILGWSAQGDINAGRGSKTTVVYTPPKRLYDTWGNVTLSPSVPSTGAGIATLNPIAEVAPGDIDLIAPLGTIDAGEAGIRVSGNVNIAALTVVNAANIQTQGKSTGVPLAASVNTGAITSASSAASSATQAAEDVARQQQNAARQNQASVFTVQVVSFGSEQLAPSRDGASREAPRAYDPASPVQVLGAGPLDEQNRQRLTEEERGRLSL</sequence>
<dbReference type="PANTHER" id="PTHR12338">
    <property type="entry name" value="AUTOTRANSPORTER"/>
    <property type="match status" value="1"/>
</dbReference>
<evidence type="ECO:0000256" key="1">
    <source>
        <dbReference type="ARBA" id="ARBA00004613"/>
    </source>
</evidence>
<dbReference type="Pfam" id="PF12545">
    <property type="entry name" value="DUF3739"/>
    <property type="match status" value="1"/>
</dbReference>
<evidence type="ECO:0000256" key="6">
    <source>
        <dbReference type="SAM" id="SignalP"/>
    </source>
</evidence>
<dbReference type="SMART" id="SM00912">
    <property type="entry name" value="Haemagg_act"/>
    <property type="match status" value="1"/>
</dbReference>
<evidence type="ECO:0000313" key="8">
    <source>
        <dbReference type="EMBL" id="AUO47540.1"/>
    </source>
</evidence>
<evidence type="ECO:0000313" key="9">
    <source>
        <dbReference type="Proteomes" id="UP000235315"/>
    </source>
</evidence>
<dbReference type="EMBL" id="CP025738">
    <property type="protein sequence ID" value="AUO47540.1"/>
    <property type="molecule type" value="Genomic_DNA"/>
</dbReference>
<feature type="region of interest" description="Disordered" evidence="5">
    <location>
        <begin position="57"/>
        <end position="76"/>
    </location>
</feature>
<dbReference type="InterPro" id="IPR021026">
    <property type="entry name" value="Filamn_hemagglutn_DUF3739"/>
</dbReference>
<keyword evidence="9" id="KW-1185">Reference proteome</keyword>
<evidence type="ECO:0000259" key="7">
    <source>
        <dbReference type="SMART" id="SM00912"/>
    </source>
</evidence>
<gene>
    <name evidence="8" type="ORF">C1C98_19885</name>
</gene>
<dbReference type="InterPro" id="IPR012334">
    <property type="entry name" value="Pectin_lyas_fold"/>
</dbReference>
<dbReference type="Proteomes" id="UP000235315">
    <property type="component" value="Chromosome"/>
</dbReference>
<reference evidence="8 9" key="1">
    <citation type="submission" date="2018-01" db="EMBL/GenBank/DDBJ databases">
        <title>Tropical forage species Digitaria eriantha prevents oxidative stress under low temperature conditions by the incorporation of polyhydroxybutyrate-producing endophytic bacteria.</title>
        <authorList>
            <person name="Stritzler M."/>
            <person name="Ayub N."/>
        </authorList>
    </citation>
    <scope>NUCLEOTIDE SEQUENCE [LARGE SCALE GENOMIC DNA]</scope>
    <source>
        <strain evidence="8 9">FR1</strain>
    </source>
</reference>
<accession>A0ABN5GAH2</accession>
<keyword evidence="2" id="KW-0964">Secreted</keyword>
<feature type="domain" description="Filamentous haemagglutinin FhaB/tRNA nuclease CdiA-like TPS" evidence="7">
    <location>
        <begin position="133"/>
        <end position="247"/>
    </location>
</feature>
<proteinExistence type="predicted"/>
<dbReference type="RefSeq" id="WP_014339110.1">
    <property type="nucleotide sequence ID" value="NC_016830.1"/>
</dbReference>
<evidence type="ECO:0000256" key="5">
    <source>
        <dbReference type="SAM" id="MobiDB-lite"/>
    </source>
</evidence>
<organism evidence="8 9">
    <name type="scientific">Pseudomonas ogarae (strain DSM 112162 / CECT 30235 / F113)</name>
    <dbReference type="NCBI Taxonomy" id="1114970"/>
    <lineage>
        <taxon>Bacteria</taxon>
        <taxon>Pseudomonadati</taxon>
        <taxon>Pseudomonadota</taxon>
        <taxon>Gammaproteobacteria</taxon>
        <taxon>Pseudomonadales</taxon>
        <taxon>Pseudomonadaceae</taxon>
        <taxon>Pseudomonas</taxon>
    </lineage>
</organism>